<name>A0A286UFV1_9AGAM</name>
<dbReference type="PANTHER" id="PTHR14027">
    <property type="entry name" value="RNA POLYMERASE-ASSOCIATED PROTEIN CTR9"/>
    <property type="match status" value="1"/>
</dbReference>
<feature type="compositionally biased region" description="Basic and acidic residues" evidence="4">
    <location>
        <begin position="848"/>
        <end position="859"/>
    </location>
</feature>
<feature type="region of interest" description="Disordered" evidence="4">
    <location>
        <begin position="822"/>
        <end position="923"/>
    </location>
</feature>
<dbReference type="Pfam" id="PF14559">
    <property type="entry name" value="TPR_19"/>
    <property type="match status" value="2"/>
</dbReference>
<proteinExistence type="predicted"/>
<dbReference type="EMBL" id="NBII01000005">
    <property type="protein sequence ID" value="PAV18419.1"/>
    <property type="molecule type" value="Genomic_DNA"/>
</dbReference>
<dbReference type="InterPro" id="IPR011990">
    <property type="entry name" value="TPR-like_helical_dom_sf"/>
</dbReference>
<feature type="compositionally biased region" description="Acidic residues" evidence="4">
    <location>
        <begin position="864"/>
        <end position="878"/>
    </location>
</feature>
<evidence type="ECO:0000313" key="5">
    <source>
        <dbReference type="EMBL" id="PAV18419.1"/>
    </source>
</evidence>
<evidence type="ECO:0000256" key="3">
    <source>
        <dbReference type="PROSITE-ProRule" id="PRU00339"/>
    </source>
</evidence>
<dbReference type="GO" id="GO:0000993">
    <property type="term" value="F:RNA polymerase II complex binding"/>
    <property type="evidence" value="ECO:0007669"/>
    <property type="project" value="TreeGrafter"/>
</dbReference>
<accession>A0A286UFV1</accession>
<dbReference type="SMART" id="SM00028">
    <property type="entry name" value="TPR"/>
    <property type="match status" value="8"/>
</dbReference>
<dbReference type="GO" id="GO:0006368">
    <property type="term" value="P:transcription elongation by RNA polymerase II"/>
    <property type="evidence" value="ECO:0007669"/>
    <property type="project" value="TreeGrafter"/>
</dbReference>
<dbReference type="SUPFAM" id="SSF48452">
    <property type="entry name" value="TPR-like"/>
    <property type="match status" value="2"/>
</dbReference>
<dbReference type="InterPro" id="IPR031101">
    <property type="entry name" value="Ctr9"/>
</dbReference>
<feature type="repeat" description="TPR" evidence="3">
    <location>
        <begin position="130"/>
        <end position="163"/>
    </location>
</feature>
<dbReference type="PROSITE" id="PS50005">
    <property type="entry name" value="TPR"/>
    <property type="match status" value="2"/>
</dbReference>
<dbReference type="FunCoup" id="A0A286UFV1">
    <property type="interactions" value="491"/>
</dbReference>
<dbReference type="InParanoid" id="A0A286UFV1"/>
<dbReference type="AlphaFoldDB" id="A0A286UFV1"/>
<sequence>MRVLEKRSPRCRQQCIDNALKMYQSEAPTSLAQLYQLQANLQIARARKAPKVILDNARQDNLSKEEPKDRFLKTVTHSLNLCGFGKATSHAHRDAVVTLLSRGIFHLAKTELDEALRNFDQVLKNAATNVVALLGKARILFAQKQYPQSLRLYQQVLQLNPNAQPDPRIGIGLCFWAMNQKEKAKMCWERSLEVNSKNWASYLLLGLEAINRSKNTDDNDDDRTEAYIRGTKLCEQAFKLNNRNAATANALFDVFLQRGDKSISIKLAERTIQFAETLALFGSGHIHAGRLAQMQGSLNEAHRHFNAALKSNPKNSLAAIGLAQVQLQNDEIPAAIHTLDSLMQPPNPQKCLEATVMLASLRAFPRVLDLAETPRLNGSQSGTDAYQKRKAFSNFGDDLDLFIEAGRLWQDDEKPRVRLLEEAVRVAESRVQAGGPPEPRLLNNLAVLKHNKGEFKEARSTYEAALTEASSVGDEGMATTILYNLGRLYEDQGEANLAKQAYKKLLTRHPEYADAKVRQAHLLICENRFDDAHELLKASLMSQKYSLNARSAMTHFYITQQQFKVAKEFTALTLKDHHGSHDAYSLCAAAWVFFNIARENRDPQAAAERKKNFVRAAEAYERALHYDSKCAIAAQGLAILAAEDALGSSKVAGTGGSDEAMRKVQGAREALDIFGKVRESLNDPSVYINIGHCHFVRDEFGRAIESYETAKKKYLKRAVEHGIHAHQLFTSLAADKSPSLPYSKEIADQRRKYGESLLRKADEQVSVQEQHEQAQEARLASARQRRTEEKERVLAAERAKIEEHQKQAEALMEARRKAREEAMQWSAALAQESDEEKEKKAKKGKRQREREREKDREPGAGEGELSEEEALFSGEDGDDRPKKRSLKKRVVRDDDEDEEATAAPRKKQFKSKETISDSDEEMP</sequence>
<evidence type="ECO:0000256" key="1">
    <source>
        <dbReference type="ARBA" id="ARBA00022737"/>
    </source>
</evidence>
<evidence type="ECO:0000256" key="4">
    <source>
        <dbReference type="SAM" id="MobiDB-lite"/>
    </source>
</evidence>
<keyword evidence="6" id="KW-1185">Reference proteome</keyword>
<dbReference type="InterPro" id="IPR019734">
    <property type="entry name" value="TPR_rpt"/>
</dbReference>
<evidence type="ECO:0000256" key="2">
    <source>
        <dbReference type="ARBA" id="ARBA00022803"/>
    </source>
</evidence>
<evidence type="ECO:0000313" key="6">
    <source>
        <dbReference type="Proteomes" id="UP000217199"/>
    </source>
</evidence>
<protein>
    <submittedName>
        <fullName evidence="5">RNA polymerase II-associated</fullName>
    </submittedName>
</protein>
<keyword evidence="2 3" id="KW-0802">TPR repeat</keyword>
<gene>
    <name evidence="5" type="ORF">PNOK_0526100</name>
</gene>
<feature type="compositionally biased region" description="Basic and acidic residues" evidence="4">
    <location>
        <begin position="762"/>
        <end position="775"/>
    </location>
</feature>
<dbReference type="Gene3D" id="1.25.40.10">
    <property type="entry name" value="Tetratricopeptide repeat domain"/>
    <property type="match status" value="4"/>
</dbReference>
<feature type="region of interest" description="Disordered" evidence="4">
    <location>
        <begin position="762"/>
        <end position="791"/>
    </location>
</feature>
<dbReference type="OrthoDB" id="343875at2759"/>
<dbReference type="GO" id="GO:0016593">
    <property type="term" value="C:Cdc73/Paf1 complex"/>
    <property type="evidence" value="ECO:0007669"/>
    <property type="project" value="TreeGrafter"/>
</dbReference>
<keyword evidence="1" id="KW-0677">Repeat</keyword>
<dbReference type="GO" id="GO:0006355">
    <property type="term" value="P:regulation of DNA-templated transcription"/>
    <property type="evidence" value="ECO:0007669"/>
    <property type="project" value="InterPro"/>
</dbReference>
<dbReference type="PANTHER" id="PTHR14027:SF2">
    <property type="entry name" value="RNA POLYMERASE-ASSOCIATED PROTEIN CTR9 HOMOLOG"/>
    <property type="match status" value="1"/>
</dbReference>
<comment type="caution">
    <text evidence="5">The sequence shown here is derived from an EMBL/GenBank/DDBJ whole genome shotgun (WGS) entry which is preliminary data.</text>
</comment>
<feature type="repeat" description="TPR" evidence="3">
    <location>
        <begin position="479"/>
        <end position="512"/>
    </location>
</feature>
<dbReference type="Pfam" id="PF13424">
    <property type="entry name" value="TPR_12"/>
    <property type="match status" value="1"/>
</dbReference>
<organism evidence="5 6">
    <name type="scientific">Pyrrhoderma noxium</name>
    <dbReference type="NCBI Taxonomy" id="2282107"/>
    <lineage>
        <taxon>Eukaryota</taxon>
        <taxon>Fungi</taxon>
        <taxon>Dikarya</taxon>
        <taxon>Basidiomycota</taxon>
        <taxon>Agaricomycotina</taxon>
        <taxon>Agaricomycetes</taxon>
        <taxon>Hymenochaetales</taxon>
        <taxon>Hymenochaetaceae</taxon>
        <taxon>Pyrrhoderma</taxon>
    </lineage>
</organism>
<reference evidence="5 6" key="1">
    <citation type="journal article" date="2017" name="Mol. Ecol.">
        <title>Comparative and population genomic landscape of Phellinus noxius: A hypervariable fungus causing root rot in trees.</title>
        <authorList>
            <person name="Chung C.L."/>
            <person name="Lee T.J."/>
            <person name="Akiba M."/>
            <person name="Lee H.H."/>
            <person name="Kuo T.H."/>
            <person name="Liu D."/>
            <person name="Ke H.M."/>
            <person name="Yokoi T."/>
            <person name="Roa M.B."/>
            <person name="Lu M.J."/>
            <person name="Chang Y.Y."/>
            <person name="Ann P.J."/>
            <person name="Tsai J.N."/>
            <person name="Chen C.Y."/>
            <person name="Tzean S.S."/>
            <person name="Ota Y."/>
            <person name="Hattori T."/>
            <person name="Sahashi N."/>
            <person name="Liou R.F."/>
            <person name="Kikuchi T."/>
            <person name="Tsai I.J."/>
        </authorList>
    </citation>
    <scope>NUCLEOTIDE SEQUENCE [LARGE SCALE GENOMIC DNA]</scope>
    <source>
        <strain evidence="5 6">FFPRI411160</strain>
    </source>
</reference>
<dbReference type="STRING" id="2282107.A0A286UFV1"/>
<dbReference type="Proteomes" id="UP000217199">
    <property type="component" value="Unassembled WGS sequence"/>
</dbReference>